<gene>
    <name evidence="1" type="ORF">EJD97_021229</name>
</gene>
<evidence type="ECO:0000313" key="1">
    <source>
        <dbReference type="EMBL" id="TMW80337.1"/>
    </source>
</evidence>
<comment type="caution">
    <text evidence="1">The sequence shown here is derived from an EMBL/GenBank/DDBJ whole genome shotgun (WGS) entry which is preliminary data.</text>
</comment>
<proteinExistence type="predicted"/>
<dbReference type="AlphaFoldDB" id="A0A6N2ADD6"/>
<accession>A0A6N2ADD6</accession>
<organism evidence="1">
    <name type="scientific">Solanum chilense</name>
    <name type="common">Tomato</name>
    <name type="synonym">Lycopersicon chilense</name>
    <dbReference type="NCBI Taxonomy" id="4083"/>
    <lineage>
        <taxon>Eukaryota</taxon>
        <taxon>Viridiplantae</taxon>
        <taxon>Streptophyta</taxon>
        <taxon>Embryophyta</taxon>
        <taxon>Tracheophyta</taxon>
        <taxon>Spermatophyta</taxon>
        <taxon>Magnoliopsida</taxon>
        <taxon>eudicotyledons</taxon>
        <taxon>Gunneridae</taxon>
        <taxon>Pentapetalae</taxon>
        <taxon>asterids</taxon>
        <taxon>lamiids</taxon>
        <taxon>Solanales</taxon>
        <taxon>Solanaceae</taxon>
        <taxon>Solanoideae</taxon>
        <taxon>Solaneae</taxon>
        <taxon>Solanum</taxon>
        <taxon>Solanum subgen. Lycopersicon</taxon>
    </lineage>
</organism>
<sequence length="113" mass="12370">MAGQRRARHAIIALRQHTRSDDVGRGVLSLPLDCIHGQTLFGVEMLSSPLGSTHGRTTSSVKSNHCLLDNHMVGRRRCGMLASPVDCKHGQMMSGVACRHRHWAAHAVARDRA</sequence>
<reference evidence="1" key="1">
    <citation type="submission" date="2019-05" db="EMBL/GenBank/DDBJ databases">
        <title>The de novo reference genome and transcriptome assemblies of the wild tomato species Solanum chilense.</title>
        <authorList>
            <person name="Stam R."/>
            <person name="Nosenko T."/>
            <person name="Hoerger A.C."/>
            <person name="Stephan W."/>
            <person name="Seidel M.A."/>
            <person name="Kuhn J.M.M."/>
            <person name="Haberer G."/>
            <person name="Tellier A."/>
        </authorList>
    </citation>
    <scope>NUCLEOTIDE SEQUENCE</scope>
    <source>
        <tissue evidence="1">Mature leaves</tissue>
    </source>
</reference>
<dbReference type="EMBL" id="RXGB01063889">
    <property type="protein sequence ID" value="TMW80337.1"/>
    <property type="molecule type" value="Genomic_DNA"/>
</dbReference>
<dbReference type="PANTHER" id="PTHR33187:SF11">
    <property type="entry name" value="AMINOTRANSFERASE-LIKE PLANT MOBILE DOMAIN-CONTAINING PROTEIN"/>
    <property type="match status" value="1"/>
</dbReference>
<protein>
    <submittedName>
        <fullName evidence="1">Uncharacterized protein</fullName>
    </submittedName>
</protein>
<name>A0A6N2ADD6_SOLCI</name>
<dbReference type="PANTHER" id="PTHR33187">
    <property type="entry name" value="WU:FI09B08"/>
    <property type="match status" value="1"/>
</dbReference>